<dbReference type="EMBL" id="JAHUZN010000006">
    <property type="protein sequence ID" value="KAG8490334.1"/>
    <property type="molecule type" value="Genomic_DNA"/>
</dbReference>
<name>A0A8J5YPY2_9ROSI</name>
<sequence length="75" mass="8886">MGIGIFRQWELWSEIIRISTKVRDCRFEYTPRSSNELAHTIATETLKRRQEIYLKGNAPEYAVTLKEKESVREPD</sequence>
<dbReference type="OrthoDB" id="986023at2759"/>
<proteinExistence type="predicted"/>
<dbReference type="Proteomes" id="UP000701853">
    <property type="component" value="Chromosome 6"/>
</dbReference>
<comment type="caution">
    <text evidence="1">The sequence shown here is derived from an EMBL/GenBank/DDBJ whole genome shotgun (WGS) entry which is preliminary data.</text>
</comment>
<reference evidence="1 2" key="1">
    <citation type="journal article" date="2021" name="bioRxiv">
        <title>The Gossypium anomalum genome as a resource for cotton improvement and evolutionary analysis of hybrid incompatibility.</title>
        <authorList>
            <person name="Grover C.E."/>
            <person name="Yuan D."/>
            <person name="Arick M.A."/>
            <person name="Miller E.R."/>
            <person name="Hu G."/>
            <person name="Peterson D.G."/>
            <person name="Wendel J.F."/>
            <person name="Udall J.A."/>
        </authorList>
    </citation>
    <scope>NUCLEOTIDE SEQUENCE [LARGE SCALE GENOMIC DNA]</scope>
    <source>
        <strain evidence="1">JFW-Udall</strain>
        <tissue evidence="1">Leaf</tissue>
    </source>
</reference>
<keyword evidence="2" id="KW-1185">Reference proteome</keyword>
<evidence type="ECO:0000313" key="1">
    <source>
        <dbReference type="EMBL" id="KAG8490334.1"/>
    </source>
</evidence>
<gene>
    <name evidence="1" type="ORF">CXB51_016121</name>
</gene>
<organism evidence="1 2">
    <name type="scientific">Gossypium anomalum</name>
    <dbReference type="NCBI Taxonomy" id="47600"/>
    <lineage>
        <taxon>Eukaryota</taxon>
        <taxon>Viridiplantae</taxon>
        <taxon>Streptophyta</taxon>
        <taxon>Embryophyta</taxon>
        <taxon>Tracheophyta</taxon>
        <taxon>Spermatophyta</taxon>
        <taxon>Magnoliopsida</taxon>
        <taxon>eudicotyledons</taxon>
        <taxon>Gunneridae</taxon>
        <taxon>Pentapetalae</taxon>
        <taxon>rosids</taxon>
        <taxon>malvids</taxon>
        <taxon>Malvales</taxon>
        <taxon>Malvaceae</taxon>
        <taxon>Malvoideae</taxon>
        <taxon>Gossypium</taxon>
    </lineage>
</organism>
<evidence type="ECO:0000313" key="2">
    <source>
        <dbReference type="Proteomes" id="UP000701853"/>
    </source>
</evidence>
<dbReference type="AlphaFoldDB" id="A0A8J5YPY2"/>
<evidence type="ECO:0008006" key="3">
    <source>
        <dbReference type="Google" id="ProtNLM"/>
    </source>
</evidence>
<protein>
    <recommendedName>
        <fullName evidence="3">RNase H type-1 domain-containing protein</fullName>
    </recommendedName>
</protein>
<accession>A0A8J5YPY2</accession>